<feature type="domain" description="Stress-response A/B barrel" evidence="2">
    <location>
        <begin position="49"/>
        <end position="152"/>
    </location>
</feature>
<dbReference type="PANTHER" id="PTHR33178:SF10">
    <property type="entry name" value="STRESS-RESPONSE A_B BARREL DOMAIN-CONTAINING PROTEIN"/>
    <property type="match status" value="1"/>
</dbReference>
<dbReference type="OrthoDB" id="1601230at2759"/>
<evidence type="ECO:0000313" key="3">
    <source>
        <dbReference type="EMBL" id="RVD82230.1"/>
    </source>
</evidence>
<evidence type="ECO:0000259" key="2">
    <source>
        <dbReference type="PROSITE" id="PS51502"/>
    </source>
</evidence>
<comment type="subunit">
    <text evidence="1">Homodimer.</text>
</comment>
<dbReference type="PROSITE" id="PS51502">
    <property type="entry name" value="S_R_A_B_BARREL"/>
    <property type="match status" value="1"/>
</dbReference>
<dbReference type="SMART" id="SM00886">
    <property type="entry name" value="Dabb"/>
    <property type="match status" value="1"/>
</dbReference>
<dbReference type="InterPro" id="IPR013097">
    <property type="entry name" value="Dabb"/>
</dbReference>
<dbReference type="RefSeq" id="XP_067487774.1">
    <property type="nucleotide sequence ID" value="XM_067636126.1"/>
</dbReference>
<dbReference type="AlphaFoldDB" id="A0A436ZTJ8"/>
<comment type="caution">
    <text evidence="3">The sequence shown here is derived from an EMBL/GenBank/DDBJ whole genome shotgun (WGS) entry which is preliminary data.</text>
</comment>
<keyword evidence="4" id="KW-1185">Reference proteome</keyword>
<dbReference type="EMBL" id="SAEB01000009">
    <property type="protein sequence ID" value="RVD82230.1"/>
    <property type="molecule type" value="Genomic_DNA"/>
</dbReference>
<dbReference type="InterPro" id="IPR044662">
    <property type="entry name" value="HS1/DABB1-like"/>
</dbReference>
<organism evidence="3 4">
    <name type="scientific">Arthrobotrys flagrans</name>
    <name type="common">Nematode-trapping fungus</name>
    <name type="synonym">Trichothecium flagrans</name>
    <dbReference type="NCBI Taxonomy" id="97331"/>
    <lineage>
        <taxon>Eukaryota</taxon>
        <taxon>Fungi</taxon>
        <taxon>Dikarya</taxon>
        <taxon>Ascomycota</taxon>
        <taxon>Pezizomycotina</taxon>
        <taxon>Orbiliomycetes</taxon>
        <taxon>Orbiliales</taxon>
        <taxon>Orbiliaceae</taxon>
        <taxon>Arthrobotrys</taxon>
    </lineage>
</organism>
<reference evidence="3 4" key="1">
    <citation type="submission" date="2019-01" db="EMBL/GenBank/DDBJ databases">
        <title>Intercellular communication is required for trap formation in the nematode-trapping fungus Duddingtonia flagrans.</title>
        <authorList>
            <person name="Youssar L."/>
            <person name="Wernet V."/>
            <person name="Hensel N."/>
            <person name="Hildebrandt H.-G."/>
            <person name="Fischer R."/>
        </authorList>
    </citation>
    <scope>NUCLEOTIDE SEQUENCE [LARGE SCALE GENOMIC DNA]</scope>
    <source>
        <strain evidence="3 4">CBS H-5679</strain>
    </source>
</reference>
<evidence type="ECO:0000313" key="4">
    <source>
        <dbReference type="Proteomes" id="UP000283090"/>
    </source>
</evidence>
<dbReference type="SUPFAM" id="SSF54909">
    <property type="entry name" value="Dimeric alpha+beta barrel"/>
    <property type="match status" value="1"/>
</dbReference>
<accession>A0A436ZTJ8</accession>
<evidence type="ECO:0000256" key="1">
    <source>
        <dbReference type="ARBA" id="ARBA00011738"/>
    </source>
</evidence>
<dbReference type="InterPro" id="IPR011008">
    <property type="entry name" value="Dimeric_a/b-barrel"/>
</dbReference>
<dbReference type="Pfam" id="PF07876">
    <property type="entry name" value="Dabb"/>
    <property type="match status" value="1"/>
</dbReference>
<dbReference type="GeneID" id="93588974"/>
<gene>
    <name evidence="3" type="ORF">DFL_006663</name>
</gene>
<sequence length="157" mass="17165">MIGRGPIFLLFFAVLLLISFSIFYNAGSFAIPHPTLASNLIPAMAANTVVHIVLLQFASGTAPDAVKPLCDAFIKLKDTCIHPETQKPYILSIKGGFDNSIEDLQHGYTHAFVLEFATTWDRDYYVEKDPAHQVFKGALKAGGLANVTVVDFTDGVY</sequence>
<dbReference type="STRING" id="97331.A0A436ZTJ8"/>
<dbReference type="PANTHER" id="PTHR33178">
    <property type="match status" value="1"/>
</dbReference>
<dbReference type="VEuPathDB" id="FungiDB:DFL_006663"/>
<name>A0A436ZTJ8_ARTFL</name>
<protein>
    <recommendedName>
        <fullName evidence="2">Stress-response A/B barrel domain-containing protein</fullName>
    </recommendedName>
</protein>
<dbReference type="Proteomes" id="UP000283090">
    <property type="component" value="Unassembled WGS sequence"/>
</dbReference>
<proteinExistence type="predicted"/>
<dbReference type="Gene3D" id="3.30.70.100">
    <property type="match status" value="1"/>
</dbReference>